<dbReference type="EC" id="3.5.2.7" evidence="2"/>
<evidence type="ECO:0000313" key="8">
    <source>
        <dbReference type="EMBL" id="SVA85027.1"/>
    </source>
</evidence>
<dbReference type="Gene3D" id="3.20.20.140">
    <property type="entry name" value="Metal-dependent hydrolases"/>
    <property type="match status" value="1"/>
</dbReference>
<dbReference type="AlphaFoldDB" id="A0A381Z8D7"/>
<keyword evidence="5" id="KW-0369">Histidine metabolism</keyword>
<dbReference type="EMBL" id="UINC01020196">
    <property type="protein sequence ID" value="SVA85027.1"/>
    <property type="molecule type" value="Genomic_DNA"/>
</dbReference>
<keyword evidence="4" id="KW-0378">Hydrolase</keyword>
<keyword evidence="7" id="KW-0408">Iron</keyword>
<evidence type="ECO:0000256" key="7">
    <source>
        <dbReference type="ARBA" id="ARBA00023004"/>
    </source>
</evidence>
<evidence type="ECO:0000256" key="3">
    <source>
        <dbReference type="ARBA" id="ARBA00022723"/>
    </source>
</evidence>
<evidence type="ECO:0000256" key="4">
    <source>
        <dbReference type="ARBA" id="ARBA00022801"/>
    </source>
</evidence>
<comment type="pathway">
    <text evidence="1">Amino-acid degradation.</text>
</comment>
<proteinExistence type="predicted"/>
<feature type="non-terminal residue" evidence="8">
    <location>
        <position position="150"/>
    </location>
</feature>
<name>A0A381Z8D7_9ZZZZ</name>
<dbReference type="InterPro" id="IPR005920">
    <property type="entry name" value="HutI"/>
</dbReference>
<evidence type="ECO:0000256" key="1">
    <source>
        <dbReference type="ARBA" id="ARBA00005023"/>
    </source>
</evidence>
<sequence>MNSSPPWEKLWHSVTIACMNEGGAPYGLIENGALAVNNGEIAWVGKVSELPGPPKELASEVRDERGRCLTPGLIDCHTHLVYAGNRAREFEMRLEGASYEEIALEGGGILSTVRATRAAGEEELYRESLPRLQSLLAEGVTTVEIKSGYG</sequence>
<keyword evidence="6" id="KW-0862">Zinc</keyword>
<protein>
    <recommendedName>
        <fullName evidence="2">imidazolonepropionase</fullName>
        <ecNumber evidence="2">3.5.2.7</ecNumber>
    </recommendedName>
</protein>
<dbReference type="SUPFAM" id="SSF51338">
    <property type="entry name" value="Composite domain of metallo-dependent hydrolases"/>
    <property type="match status" value="1"/>
</dbReference>
<dbReference type="PANTHER" id="PTHR42752">
    <property type="entry name" value="IMIDAZOLONEPROPIONASE"/>
    <property type="match status" value="1"/>
</dbReference>
<organism evidence="8">
    <name type="scientific">marine metagenome</name>
    <dbReference type="NCBI Taxonomy" id="408172"/>
    <lineage>
        <taxon>unclassified sequences</taxon>
        <taxon>metagenomes</taxon>
        <taxon>ecological metagenomes</taxon>
    </lineage>
</organism>
<accession>A0A381Z8D7</accession>
<keyword evidence="3" id="KW-0479">Metal-binding</keyword>
<gene>
    <name evidence="8" type="ORF">METZ01_LOCUS137881</name>
</gene>
<dbReference type="SUPFAM" id="SSF51556">
    <property type="entry name" value="Metallo-dependent hydrolases"/>
    <property type="match status" value="1"/>
</dbReference>
<dbReference type="InterPro" id="IPR011059">
    <property type="entry name" value="Metal-dep_hydrolase_composite"/>
</dbReference>
<evidence type="ECO:0000256" key="2">
    <source>
        <dbReference type="ARBA" id="ARBA00012864"/>
    </source>
</evidence>
<dbReference type="InterPro" id="IPR032466">
    <property type="entry name" value="Metal_Hydrolase"/>
</dbReference>
<reference evidence="8" key="1">
    <citation type="submission" date="2018-05" db="EMBL/GenBank/DDBJ databases">
        <authorList>
            <person name="Lanie J.A."/>
            <person name="Ng W.-L."/>
            <person name="Kazmierczak K.M."/>
            <person name="Andrzejewski T.M."/>
            <person name="Davidsen T.M."/>
            <person name="Wayne K.J."/>
            <person name="Tettelin H."/>
            <person name="Glass J.I."/>
            <person name="Rusch D."/>
            <person name="Podicherti R."/>
            <person name="Tsui H.-C.T."/>
            <person name="Winkler M.E."/>
        </authorList>
    </citation>
    <scope>NUCLEOTIDE SEQUENCE</scope>
</reference>
<dbReference type="GO" id="GO:0005737">
    <property type="term" value="C:cytoplasm"/>
    <property type="evidence" value="ECO:0007669"/>
    <property type="project" value="InterPro"/>
</dbReference>
<dbReference type="GO" id="GO:0019556">
    <property type="term" value="P:L-histidine catabolic process to glutamate and formamide"/>
    <property type="evidence" value="ECO:0007669"/>
    <property type="project" value="InterPro"/>
</dbReference>
<evidence type="ECO:0000256" key="5">
    <source>
        <dbReference type="ARBA" id="ARBA00022808"/>
    </source>
</evidence>
<dbReference type="PANTHER" id="PTHR42752:SF1">
    <property type="entry name" value="IMIDAZOLONEPROPIONASE-RELATED"/>
    <property type="match status" value="1"/>
</dbReference>
<dbReference type="GO" id="GO:0046872">
    <property type="term" value="F:metal ion binding"/>
    <property type="evidence" value="ECO:0007669"/>
    <property type="project" value="UniProtKB-KW"/>
</dbReference>
<evidence type="ECO:0000256" key="6">
    <source>
        <dbReference type="ARBA" id="ARBA00022833"/>
    </source>
</evidence>
<dbReference type="GO" id="GO:0050480">
    <property type="term" value="F:imidazolonepropionase activity"/>
    <property type="evidence" value="ECO:0007669"/>
    <property type="project" value="UniProtKB-EC"/>
</dbReference>